<dbReference type="SUPFAM" id="SSF53335">
    <property type="entry name" value="S-adenosyl-L-methionine-dependent methyltransferases"/>
    <property type="match status" value="1"/>
</dbReference>
<protein>
    <submittedName>
        <fullName evidence="2">Methyltransferase domain-containing protein</fullName>
    </submittedName>
</protein>
<dbReference type="GO" id="GO:0008168">
    <property type="term" value="F:methyltransferase activity"/>
    <property type="evidence" value="ECO:0007669"/>
    <property type="project" value="UniProtKB-KW"/>
</dbReference>
<proteinExistence type="predicted"/>
<evidence type="ECO:0000313" key="2">
    <source>
        <dbReference type="EMBL" id="MBF8150487.1"/>
    </source>
</evidence>
<reference evidence="2 3" key="1">
    <citation type="submission" date="2020-11" db="EMBL/GenBank/DDBJ databases">
        <title>Winogradskyella marina sp. nov., isolated from marine sediment.</title>
        <authorList>
            <person name="Bo J."/>
            <person name="Wang S."/>
            <person name="Song X."/>
            <person name="Du Z."/>
        </authorList>
    </citation>
    <scope>NUCLEOTIDE SEQUENCE [LARGE SCALE GENOMIC DNA]</scope>
    <source>
        <strain evidence="2 3">F6397</strain>
    </source>
</reference>
<evidence type="ECO:0000259" key="1">
    <source>
        <dbReference type="Pfam" id="PF13649"/>
    </source>
</evidence>
<dbReference type="EMBL" id="JADOET010000009">
    <property type="protein sequence ID" value="MBF8150487.1"/>
    <property type="molecule type" value="Genomic_DNA"/>
</dbReference>
<dbReference type="GO" id="GO:0032259">
    <property type="term" value="P:methylation"/>
    <property type="evidence" value="ECO:0007669"/>
    <property type="project" value="UniProtKB-KW"/>
</dbReference>
<evidence type="ECO:0000313" key="3">
    <source>
        <dbReference type="Proteomes" id="UP000611215"/>
    </source>
</evidence>
<keyword evidence="3" id="KW-1185">Reference proteome</keyword>
<comment type="caution">
    <text evidence="2">The sequence shown here is derived from an EMBL/GenBank/DDBJ whole genome shotgun (WGS) entry which is preliminary data.</text>
</comment>
<dbReference type="Pfam" id="PF13649">
    <property type="entry name" value="Methyltransf_25"/>
    <property type="match status" value="1"/>
</dbReference>
<sequence length="201" mass="22626">MKSNPAEFWDDRFGNEAFIYGTEPNTFFKEQLDHLQAGTLLLPAEGEGRNAVYAAIQGWTVSAFDISEKGKDKAMLLSEQNHVSIDYKVEGVLEYQSPTQFDAIGLCYVHFPTDIRKQAHQHILSFLKKGGILIFEGFAKSQLKHNSGGPKNENMLFSLEEIKEEFTSLEFSVLEEQTIALSEGEFHKGDADVIRFVGKKT</sequence>
<gene>
    <name evidence="2" type="ORF">ITJ86_11305</name>
</gene>
<organism evidence="2 3">
    <name type="scientific">Winogradskyella marina</name>
    <dbReference type="NCBI Taxonomy" id="2785530"/>
    <lineage>
        <taxon>Bacteria</taxon>
        <taxon>Pseudomonadati</taxon>
        <taxon>Bacteroidota</taxon>
        <taxon>Flavobacteriia</taxon>
        <taxon>Flavobacteriales</taxon>
        <taxon>Flavobacteriaceae</taxon>
        <taxon>Winogradskyella</taxon>
    </lineage>
</organism>
<keyword evidence="2" id="KW-0489">Methyltransferase</keyword>
<accession>A0ABS0EJ47</accession>
<dbReference type="InterPro" id="IPR041698">
    <property type="entry name" value="Methyltransf_25"/>
</dbReference>
<dbReference type="RefSeq" id="WP_195871749.1">
    <property type="nucleotide sequence ID" value="NZ_JADOET010000009.1"/>
</dbReference>
<dbReference type="Proteomes" id="UP000611215">
    <property type="component" value="Unassembled WGS sequence"/>
</dbReference>
<dbReference type="InterPro" id="IPR029063">
    <property type="entry name" value="SAM-dependent_MTases_sf"/>
</dbReference>
<keyword evidence="2" id="KW-0808">Transferase</keyword>
<dbReference type="Gene3D" id="3.40.50.150">
    <property type="entry name" value="Vaccinia Virus protein VP39"/>
    <property type="match status" value="1"/>
</dbReference>
<name>A0ABS0EJ47_9FLAO</name>
<feature type="domain" description="Methyltransferase" evidence="1">
    <location>
        <begin position="46"/>
        <end position="131"/>
    </location>
</feature>